<dbReference type="PANTHER" id="PTHR19308">
    <property type="entry name" value="PHOSPHATIDYLCHOLINE TRANSFER PROTEIN"/>
    <property type="match status" value="1"/>
</dbReference>
<reference evidence="13" key="1">
    <citation type="submission" date="2014-05" db="EMBL/GenBank/DDBJ databases">
        <authorList>
            <person name="Chronopoulou M."/>
        </authorList>
    </citation>
    <scope>NUCLEOTIDE SEQUENCE</scope>
    <source>
        <tissue evidence="13">Whole organism</tissue>
    </source>
</reference>
<protein>
    <recommendedName>
        <fullName evidence="9">Phosphatidylcholine transfer protein</fullName>
    </recommendedName>
    <alternativeName>
        <fullName evidence="11">START domain-containing protein 2</fullName>
    </alternativeName>
    <alternativeName>
        <fullName evidence="10">StAR-related lipid transfer protein 2</fullName>
    </alternativeName>
</protein>
<dbReference type="OMA" id="WLMERSI"/>
<evidence type="ECO:0000256" key="9">
    <source>
        <dbReference type="ARBA" id="ARBA00069061"/>
    </source>
</evidence>
<dbReference type="AlphaFoldDB" id="A0A0K2UWC1"/>
<accession>A0A0K2UWC1</accession>
<dbReference type="PROSITE" id="PS50848">
    <property type="entry name" value="START"/>
    <property type="match status" value="1"/>
</dbReference>
<dbReference type="PANTHER" id="PTHR19308:SF8">
    <property type="entry name" value="STAR-RELATED LIPID TRANSFER PROTEIN 7, MITOCHONDRIAL"/>
    <property type="match status" value="1"/>
</dbReference>
<evidence type="ECO:0000256" key="1">
    <source>
        <dbReference type="ARBA" id="ARBA00004496"/>
    </source>
</evidence>
<evidence type="ECO:0000256" key="3">
    <source>
        <dbReference type="ARBA" id="ARBA00022490"/>
    </source>
</evidence>
<dbReference type="EMBL" id="HACA01024999">
    <property type="protein sequence ID" value="CDW42360.1"/>
    <property type="molecule type" value="Transcribed_RNA"/>
</dbReference>
<evidence type="ECO:0000256" key="4">
    <source>
        <dbReference type="ARBA" id="ARBA00022553"/>
    </source>
</evidence>
<dbReference type="GO" id="GO:0006869">
    <property type="term" value="P:lipid transport"/>
    <property type="evidence" value="ECO:0007669"/>
    <property type="project" value="UniProtKB-KW"/>
</dbReference>
<dbReference type="SUPFAM" id="SSF55961">
    <property type="entry name" value="Bet v1-like"/>
    <property type="match status" value="1"/>
</dbReference>
<organism evidence="13">
    <name type="scientific">Lepeophtheirus salmonis</name>
    <name type="common">Salmon louse</name>
    <name type="synonym">Caligus salmonis</name>
    <dbReference type="NCBI Taxonomy" id="72036"/>
    <lineage>
        <taxon>Eukaryota</taxon>
        <taxon>Metazoa</taxon>
        <taxon>Ecdysozoa</taxon>
        <taxon>Arthropoda</taxon>
        <taxon>Crustacea</taxon>
        <taxon>Multicrustacea</taxon>
        <taxon>Hexanauplia</taxon>
        <taxon>Copepoda</taxon>
        <taxon>Siphonostomatoida</taxon>
        <taxon>Caligidae</taxon>
        <taxon>Lepeophtheirus</taxon>
    </lineage>
</organism>
<keyword evidence="7" id="KW-0446">Lipid-binding</keyword>
<keyword evidence="3" id="KW-0963">Cytoplasm</keyword>
<dbReference type="InterPro" id="IPR051213">
    <property type="entry name" value="START_lipid_transfer"/>
</dbReference>
<feature type="domain" description="START" evidence="12">
    <location>
        <begin position="131"/>
        <end position="326"/>
    </location>
</feature>
<keyword evidence="2" id="KW-0813">Transport</keyword>
<evidence type="ECO:0000256" key="11">
    <source>
        <dbReference type="ARBA" id="ARBA00079049"/>
    </source>
</evidence>
<evidence type="ECO:0000256" key="7">
    <source>
        <dbReference type="ARBA" id="ARBA00023121"/>
    </source>
</evidence>
<evidence type="ECO:0000259" key="12">
    <source>
        <dbReference type="PROSITE" id="PS50848"/>
    </source>
</evidence>
<dbReference type="InterPro" id="IPR002913">
    <property type="entry name" value="START_lipid-bd_dom"/>
</dbReference>
<dbReference type="FunFam" id="3.30.530.20:FF:000017">
    <property type="entry name" value="Phosphatidylcholine transfer protein, putative"/>
    <property type="match status" value="1"/>
</dbReference>
<dbReference type="OrthoDB" id="1295045at2759"/>
<evidence type="ECO:0000313" key="13">
    <source>
        <dbReference type="EMBL" id="CDW42360.1"/>
    </source>
</evidence>
<dbReference type="GO" id="GO:0005829">
    <property type="term" value="C:cytosol"/>
    <property type="evidence" value="ECO:0007669"/>
    <property type="project" value="UniProtKB-ARBA"/>
</dbReference>
<dbReference type="InterPro" id="IPR023393">
    <property type="entry name" value="START-like_dom_sf"/>
</dbReference>
<dbReference type="Pfam" id="PF01852">
    <property type="entry name" value="START"/>
    <property type="match status" value="1"/>
</dbReference>
<comment type="subunit">
    <text evidence="8">Interacts with ACOT13/THEM2.</text>
</comment>
<keyword evidence="6" id="KW-0445">Lipid transport</keyword>
<evidence type="ECO:0000256" key="8">
    <source>
        <dbReference type="ARBA" id="ARBA00063535"/>
    </source>
</evidence>
<evidence type="ECO:0000256" key="2">
    <source>
        <dbReference type="ARBA" id="ARBA00022448"/>
    </source>
</evidence>
<keyword evidence="4" id="KW-0597">Phosphoprotein</keyword>
<dbReference type="KEGG" id="lsm:121114933"/>
<evidence type="ECO:0000256" key="6">
    <source>
        <dbReference type="ARBA" id="ARBA00023055"/>
    </source>
</evidence>
<name>A0A0K2UWC1_LEPSM</name>
<evidence type="ECO:0000256" key="5">
    <source>
        <dbReference type="ARBA" id="ARBA00022990"/>
    </source>
</evidence>
<comment type="subcellular location">
    <subcellularLocation>
        <location evidence="1">Cytoplasm</location>
    </subcellularLocation>
</comment>
<proteinExistence type="predicted"/>
<sequence length="349" mass="40468">MFAFRRMMRISSGILQYYNNGASNKQNLNTFSLLHNVIPRRGPNGTASSCLLSLSWFASASYQHDEEDEESKIKSHFLDLEEIDELKRKTLICKCCRKRKVLNDRVDGILYCSCPSSQFKIENLEEEDGLGWIPFLEQKDVLVWRKPHPKLDGLYAYKMYGRFHDVSPKEFLAAQLDVSESRKSWDTSTVDCKTIKENRIDSVGSTDQVYYWEVAWPKFFANRDYVCKRKVRIDEKYGRIVIYTEAIIHPECPRSDKKFRVDDYVSILTIQSVAGRNMDSKGLEFSLTAFENPGLSLPTSITNWVAMRGLPQYMLNMRRACLENSKINRKISGMDSNRNEDKMAQGNMF</sequence>
<dbReference type="GO" id="GO:0008289">
    <property type="term" value="F:lipid binding"/>
    <property type="evidence" value="ECO:0007669"/>
    <property type="project" value="UniProtKB-KW"/>
</dbReference>
<keyword evidence="5" id="KW-0007">Acetylation</keyword>
<dbReference type="GeneID" id="121114933"/>
<dbReference type="RefSeq" id="XP_040564984.1">
    <property type="nucleotide sequence ID" value="XM_040709050.2"/>
</dbReference>
<evidence type="ECO:0000256" key="10">
    <source>
        <dbReference type="ARBA" id="ARBA00077188"/>
    </source>
</evidence>
<dbReference type="Gene3D" id="3.30.530.20">
    <property type="match status" value="1"/>
</dbReference>